<dbReference type="Proteomes" id="UP001055439">
    <property type="component" value="Chromosome 2"/>
</dbReference>
<organism evidence="3 4">
    <name type="scientific">Musa troglodytarum</name>
    <name type="common">fe'i banana</name>
    <dbReference type="NCBI Taxonomy" id="320322"/>
    <lineage>
        <taxon>Eukaryota</taxon>
        <taxon>Viridiplantae</taxon>
        <taxon>Streptophyta</taxon>
        <taxon>Embryophyta</taxon>
        <taxon>Tracheophyta</taxon>
        <taxon>Spermatophyta</taxon>
        <taxon>Magnoliopsida</taxon>
        <taxon>Liliopsida</taxon>
        <taxon>Zingiberales</taxon>
        <taxon>Musaceae</taxon>
        <taxon>Musa</taxon>
    </lineage>
</organism>
<dbReference type="PANTHER" id="PTHR46525">
    <property type="entry name" value="EMB|CAB72159.1"/>
    <property type="match status" value="1"/>
</dbReference>
<accession>A0A9E7F0R1</accession>
<dbReference type="GO" id="GO:0010150">
    <property type="term" value="P:leaf senescence"/>
    <property type="evidence" value="ECO:0007669"/>
    <property type="project" value="UniProtKB-ARBA"/>
</dbReference>
<sequence length="165" mass="17751">MAGRRQQQAMKHAAHRLFASPADVAASGTEADEFDESDVWGCPVEPRRAELSKPVPSPARKKSGHEGGDRTAASSLPVDIPDWPKILGNCTGGSHSSTRGWWAEQADDDAEGCGAAAGRVVPPHELLWRGRAASFSVHEGVGRTLKGRDLSRVRDAIWEKTGFQD</sequence>
<evidence type="ECO:0000256" key="2">
    <source>
        <dbReference type="SAM" id="MobiDB-lite"/>
    </source>
</evidence>
<dbReference type="AlphaFoldDB" id="A0A9E7F0R1"/>
<dbReference type="PANTHER" id="PTHR46525:SF2">
    <property type="entry name" value="EMB|CAB72159.1"/>
    <property type="match status" value="1"/>
</dbReference>
<proteinExistence type="inferred from homology"/>
<comment type="similarity">
    <text evidence="1">Belongs to the senescence regulator S40 family.</text>
</comment>
<dbReference type="InterPro" id="IPR007608">
    <property type="entry name" value="Senescence_reg_S40"/>
</dbReference>
<dbReference type="Pfam" id="PF04520">
    <property type="entry name" value="Senescence_reg"/>
    <property type="match status" value="1"/>
</dbReference>
<dbReference type="EMBL" id="CP097504">
    <property type="protein sequence ID" value="URD85263.1"/>
    <property type="molecule type" value="Genomic_DNA"/>
</dbReference>
<protein>
    <submittedName>
        <fullName evidence="3">DUF584 domain containing protein</fullName>
    </submittedName>
</protein>
<feature type="region of interest" description="Disordered" evidence="2">
    <location>
        <begin position="1"/>
        <end position="80"/>
    </location>
</feature>
<dbReference type="OrthoDB" id="1917735at2759"/>
<keyword evidence="4" id="KW-1185">Reference proteome</keyword>
<evidence type="ECO:0000313" key="4">
    <source>
        <dbReference type="Proteomes" id="UP001055439"/>
    </source>
</evidence>
<evidence type="ECO:0000313" key="3">
    <source>
        <dbReference type="EMBL" id="URD85263.1"/>
    </source>
</evidence>
<gene>
    <name evidence="3" type="ORF">MUK42_26320</name>
</gene>
<name>A0A9E7F0R1_9LILI</name>
<reference evidence="3" key="1">
    <citation type="submission" date="2022-05" db="EMBL/GenBank/DDBJ databases">
        <title>The Musa troglodytarum L. genome provides insights into the mechanism of non-climacteric behaviour and enrichment of carotenoids.</title>
        <authorList>
            <person name="Wang J."/>
        </authorList>
    </citation>
    <scope>NUCLEOTIDE SEQUENCE</scope>
    <source>
        <tissue evidence="3">Leaf</tissue>
    </source>
</reference>
<evidence type="ECO:0000256" key="1">
    <source>
        <dbReference type="ARBA" id="ARBA00034773"/>
    </source>
</evidence>